<dbReference type="Gene3D" id="3.40.50.620">
    <property type="entry name" value="HUPs"/>
    <property type="match status" value="1"/>
</dbReference>
<feature type="domain" description="Phosphoadenosine phosphosulphate reductase" evidence="1">
    <location>
        <begin position="33"/>
        <end position="238"/>
    </location>
</feature>
<protein>
    <submittedName>
        <fullName evidence="2">Phosphoadenosine-phosphosulfate reductase</fullName>
    </submittedName>
</protein>
<accession>A0A8S5NPE3</accession>
<dbReference type="GO" id="GO:0071453">
    <property type="term" value="P:cellular response to oxygen levels"/>
    <property type="evidence" value="ECO:0007669"/>
    <property type="project" value="TreeGrafter"/>
</dbReference>
<dbReference type="InterPro" id="IPR002500">
    <property type="entry name" value="PAPS_reduct_dom"/>
</dbReference>
<reference evidence="2" key="1">
    <citation type="journal article" date="2021" name="Proc. Natl. Acad. Sci. U.S.A.">
        <title>A Catalog of Tens of Thousands of Viruses from Human Metagenomes Reveals Hidden Associations with Chronic Diseases.</title>
        <authorList>
            <person name="Tisza M.J."/>
            <person name="Buck C.B."/>
        </authorList>
    </citation>
    <scope>NUCLEOTIDE SEQUENCE</scope>
    <source>
        <strain evidence="2">CtSP74</strain>
    </source>
</reference>
<evidence type="ECO:0000313" key="2">
    <source>
        <dbReference type="EMBL" id="DAD96598.1"/>
    </source>
</evidence>
<dbReference type="InterPro" id="IPR014729">
    <property type="entry name" value="Rossmann-like_a/b/a_fold"/>
</dbReference>
<dbReference type="EMBL" id="BK015221">
    <property type="protein sequence ID" value="DAD96598.1"/>
    <property type="molecule type" value="Genomic_DNA"/>
</dbReference>
<sequence length="435" mass="51073">MKEVVILKKYCDENVYEATKERLDYIFNEFEEVCVAFSGGKDSGICLNLALDFAKENKLLNKLSVYHLDYEAQYQFTTDYVTETFSNLPKEVKKYWLCLPIKAQCSTSMYQNHWTPWNSEEKDLWVRELPKVDYIVTESNCEFNYDDWDYNVQNNFCNWIGKNKKVCVIVGIRSQESLNRHAAITSENKVNQYNGISWLTNKKDYTVAYPIYDWETEDIWVCNSKFGYTYNKVYDLMFKAGLSVHQMRVASPFNDYAQDSLKLYKVLDPNNWGKMISRVNGVNFTGLYGGTTAMGWKSIKKPSHLTWKEYMYFLLNTLPDDTKQNYLNKLEASKKSWRVGGARDEETIKELLEEKAPVILTGKTNNRSKHKKQVIQFEDYLDDTTVTDFKSIPTYKRMCICIMKNDTTCKYMGFAQTKSEIQKRREAIRKYGEIL</sequence>
<dbReference type="Pfam" id="PF01507">
    <property type="entry name" value="PAPS_reduct"/>
    <property type="match status" value="1"/>
</dbReference>
<proteinExistence type="predicted"/>
<dbReference type="Pfam" id="PF11922">
    <property type="entry name" value="DUF3440"/>
    <property type="match status" value="1"/>
</dbReference>
<dbReference type="GO" id="GO:0003824">
    <property type="term" value="F:catalytic activity"/>
    <property type="evidence" value="ECO:0007669"/>
    <property type="project" value="InterPro"/>
</dbReference>
<name>A0A8S5NPE3_9CAUD</name>
<dbReference type="PANTHER" id="PTHR30083:SF0">
    <property type="entry name" value="3'-PHOSPHOADENOSINE 5'-PHOSPHOSULFATE SULFOTRANSFERASE (PAPS REDUCTASE)_FAD SYNTHETASE"/>
    <property type="match status" value="1"/>
</dbReference>
<organism evidence="2">
    <name type="scientific">Siphoviridae sp. ctSP74</name>
    <dbReference type="NCBI Taxonomy" id="2826343"/>
    <lineage>
        <taxon>Viruses</taxon>
        <taxon>Duplodnaviria</taxon>
        <taxon>Heunggongvirae</taxon>
        <taxon>Uroviricota</taxon>
        <taxon>Caudoviricetes</taxon>
    </lineage>
</organism>
<dbReference type="InterPro" id="IPR021845">
    <property type="entry name" value="DUF3440"/>
</dbReference>
<dbReference type="SUPFAM" id="SSF52402">
    <property type="entry name" value="Adenine nucleotide alpha hydrolases-like"/>
    <property type="match status" value="1"/>
</dbReference>
<evidence type="ECO:0000259" key="1">
    <source>
        <dbReference type="Pfam" id="PF01507"/>
    </source>
</evidence>
<dbReference type="PANTHER" id="PTHR30083">
    <property type="entry name" value="TRANSCRIPTIONAL REGULATOR-RELATED"/>
    <property type="match status" value="1"/>
</dbReference>